<reference evidence="1 2" key="1">
    <citation type="journal article" date="2006" name="Int. J. Syst. Evol. Microbiol.">
        <title>Dyella yeojuensis sp. nov., isolated from greenhouse soil in Korea.</title>
        <authorList>
            <person name="Kim B.Y."/>
            <person name="Weon H.Y."/>
            <person name="Lee K.H."/>
            <person name="Seok S.J."/>
            <person name="Kwon S.W."/>
            <person name="Go S.J."/>
            <person name="Stackebrandt E."/>
        </authorList>
    </citation>
    <scope>NUCLEOTIDE SEQUENCE [LARGE SCALE GENOMIC DNA]</scope>
    <source>
        <strain evidence="1 2">DSM 17673</strain>
    </source>
</reference>
<evidence type="ECO:0000313" key="1">
    <source>
        <dbReference type="EMBL" id="NID14979.1"/>
    </source>
</evidence>
<dbReference type="RefSeq" id="WP_166698759.1">
    <property type="nucleotide sequence ID" value="NZ_JAAQTL010000001.1"/>
</dbReference>
<dbReference type="AlphaFoldDB" id="A0A7X5QT97"/>
<dbReference type="Proteomes" id="UP000518878">
    <property type="component" value="Unassembled WGS sequence"/>
</dbReference>
<name>A0A7X5QT97_9GAMM</name>
<proteinExistence type="predicted"/>
<evidence type="ECO:0000313" key="2">
    <source>
        <dbReference type="Proteomes" id="UP000518878"/>
    </source>
</evidence>
<keyword evidence="2" id="KW-1185">Reference proteome</keyword>
<protein>
    <submittedName>
        <fullName evidence="1">Uncharacterized protein</fullName>
    </submittedName>
</protein>
<accession>A0A7X5QT97</accession>
<dbReference type="EMBL" id="JAAQTL010000001">
    <property type="protein sequence ID" value="NID14979.1"/>
    <property type="molecule type" value="Genomic_DNA"/>
</dbReference>
<sequence>MNRPVIENRWTMGNLVSSLAATATLLTVVGSMAWKIFTIDASAAQVSQAMALSTQNKTDIVQLRSDVDMLKQRRAEDAGAVQNMRTEIVGRLERIEGKLDQKADKQPLREWTK</sequence>
<organism evidence="1 2">
    <name type="scientific">Luteibacter yeojuensis</name>
    <dbReference type="NCBI Taxonomy" id="345309"/>
    <lineage>
        <taxon>Bacteria</taxon>
        <taxon>Pseudomonadati</taxon>
        <taxon>Pseudomonadota</taxon>
        <taxon>Gammaproteobacteria</taxon>
        <taxon>Lysobacterales</taxon>
        <taxon>Rhodanobacteraceae</taxon>
        <taxon>Luteibacter</taxon>
    </lineage>
</organism>
<gene>
    <name evidence="1" type="ORF">HBF32_05795</name>
</gene>
<comment type="caution">
    <text evidence="1">The sequence shown here is derived from an EMBL/GenBank/DDBJ whole genome shotgun (WGS) entry which is preliminary data.</text>
</comment>